<evidence type="ECO:0000256" key="1">
    <source>
        <dbReference type="SAM" id="Phobius"/>
    </source>
</evidence>
<evidence type="ECO:0000313" key="3">
    <source>
        <dbReference type="Proteomes" id="UP000028725"/>
    </source>
</evidence>
<feature type="transmembrane region" description="Helical" evidence="1">
    <location>
        <begin position="20"/>
        <end position="42"/>
    </location>
</feature>
<feature type="transmembrane region" description="Helical" evidence="1">
    <location>
        <begin position="76"/>
        <end position="96"/>
    </location>
</feature>
<feature type="transmembrane region" description="Helical" evidence="1">
    <location>
        <begin position="108"/>
        <end position="137"/>
    </location>
</feature>
<dbReference type="RefSeq" id="WP_044190675.1">
    <property type="nucleotide sequence ID" value="NZ_JMCB01000007.1"/>
</dbReference>
<name>A0A085WJA3_9BACT</name>
<reference evidence="2 3" key="1">
    <citation type="submission" date="2014-04" db="EMBL/GenBank/DDBJ databases">
        <title>Genome assembly of Hyalangium minutum DSM 14724.</title>
        <authorList>
            <person name="Sharma G."/>
            <person name="Subramanian S."/>
        </authorList>
    </citation>
    <scope>NUCLEOTIDE SEQUENCE [LARGE SCALE GENOMIC DNA]</scope>
    <source>
        <strain evidence="2 3">DSM 14724</strain>
    </source>
</reference>
<dbReference type="OrthoDB" id="292737at2"/>
<keyword evidence="1" id="KW-1133">Transmembrane helix</keyword>
<comment type="caution">
    <text evidence="2">The sequence shown here is derived from an EMBL/GenBank/DDBJ whole genome shotgun (WGS) entry which is preliminary data.</text>
</comment>
<organism evidence="2 3">
    <name type="scientific">Hyalangium minutum</name>
    <dbReference type="NCBI Taxonomy" id="394096"/>
    <lineage>
        <taxon>Bacteria</taxon>
        <taxon>Pseudomonadati</taxon>
        <taxon>Myxococcota</taxon>
        <taxon>Myxococcia</taxon>
        <taxon>Myxococcales</taxon>
        <taxon>Cystobacterineae</taxon>
        <taxon>Archangiaceae</taxon>
        <taxon>Hyalangium</taxon>
    </lineage>
</organism>
<protein>
    <submittedName>
        <fullName evidence="2">Uncharacterized protein</fullName>
    </submittedName>
</protein>
<keyword evidence="3" id="KW-1185">Reference proteome</keyword>
<dbReference type="AlphaFoldDB" id="A0A085WJA3"/>
<keyword evidence="1" id="KW-0812">Transmembrane</keyword>
<gene>
    <name evidence="2" type="ORF">DB31_8249</name>
</gene>
<proteinExistence type="predicted"/>
<sequence>MENVNMPGAAGGGNAREQVNVPAILLMVVGGLTILSALWGLVQAVTGSNASQMAEVLNNPDIPEQFKSYIGTASKIGPFGSLFQLVLGGLTAFGGLKMKNLESYPLAIAASIIAIIPCFGSCCCTGIPVGIWALIVLNKPEVKSSFRP</sequence>
<keyword evidence="1" id="KW-0472">Membrane</keyword>
<dbReference type="EMBL" id="JMCB01000007">
    <property type="protein sequence ID" value="KFE67766.1"/>
    <property type="molecule type" value="Genomic_DNA"/>
</dbReference>
<accession>A0A085WJA3</accession>
<evidence type="ECO:0000313" key="2">
    <source>
        <dbReference type="EMBL" id="KFE67766.1"/>
    </source>
</evidence>
<dbReference type="Proteomes" id="UP000028725">
    <property type="component" value="Unassembled WGS sequence"/>
</dbReference>